<keyword evidence="2 6" id="KW-0698">rRNA processing</keyword>
<dbReference type="InterPro" id="IPR046977">
    <property type="entry name" value="RsmC/RlmG"/>
</dbReference>
<keyword evidence="4 6" id="KW-0808">Transferase</keyword>
<dbReference type="GO" id="GO:0008168">
    <property type="term" value="F:methyltransferase activity"/>
    <property type="evidence" value="ECO:0007669"/>
    <property type="project" value="UniProtKB-KW"/>
</dbReference>
<protein>
    <recommendedName>
        <fullName evidence="6">Ribosomal RNA small subunit methyltransferase C</fullName>
        <ecNumber evidence="6">2.1.1.172</ecNumber>
    </recommendedName>
    <alternativeName>
        <fullName evidence="6">16S rRNA m2G1207 methyltransferase</fullName>
    </alternativeName>
    <alternativeName>
        <fullName evidence="6">rRNA (guanine-N(2)-)-methyltransferase RsmC</fullName>
    </alternativeName>
</protein>
<evidence type="ECO:0000313" key="10">
    <source>
        <dbReference type="Proteomes" id="UP001209257"/>
    </source>
</evidence>
<evidence type="ECO:0000259" key="8">
    <source>
        <dbReference type="Pfam" id="PF08468"/>
    </source>
</evidence>
<evidence type="ECO:0000256" key="2">
    <source>
        <dbReference type="ARBA" id="ARBA00022552"/>
    </source>
</evidence>
<reference evidence="10" key="1">
    <citation type="submission" date="2023-07" db="EMBL/GenBank/DDBJ databases">
        <title>Study on multiphase classification of strain Alteromonas salexigens isolated from the Yellow Sea.</title>
        <authorList>
            <person name="Sun L."/>
        </authorList>
    </citation>
    <scope>NUCLEOTIDE SEQUENCE [LARGE SCALE GENOMIC DNA]</scope>
    <source>
        <strain evidence="10">ASW11-19</strain>
    </source>
</reference>
<dbReference type="SUPFAM" id="SSF53335">
    <property type="entry name" value="S-adenosyl-L-methionine-dependent methyltransferases"/>
    <property type="match status" value="1"/>
</dbReference>
<feature type="domain" description="Methyltransferase small" evidence="7">
    <location>
        <begin position="193"/>
        <end position="358"/>
    </location>
</feature>
<dbReference type="InterPro" id="IPR029063">
    <property type="entry name" value="SAM-dependent_MTases_sf"/>
</dbReference>
<accession>A0ABT2VMY4</accession>
<dbReference type="Gene3D" id="3.40.50.150">
    <property type="entry name" value="Vaccinia Virus protein VP39"/>
    <property type="match status" value="2"/>
</dbReference>
<keyword evidence="3 6" id="KW-0489">Methyltransferase</keyword>
<dbReference type="Pfam" id="PF08468">
    <property type="entry name" value="MTS_N"/>
    <property type="match status" value="1"/>
</dbReference>
<evidence type="ECO:0000256" key="3">
    <source>
        <dbReference type="ARBA" id="ARBA00022603"/>
    </source>
</evidence>
<organism evidence="9 10">
    <name type="scientific">Alteromonas salexigens</name>
    <dbReference type="NCBI Taxonomy" id="2982530"/>
    <lineage>
        <taxon>Bacteria</taxon>
        <taxon>Pseudomonadati</taxon>
        <taxon>Pseudomonadota</taxon>
        <taxon>Gammaproteobacteria</taxon>
        <taxon>Alteromonadales</taxon>
        <taxon>Alteromonadaceae</taxon>
        <taxon>Alteromonas/Salinimonas group</taxon>
        <taxon>Alteromonas</taxon>
    </lineage>
</organism>
<evidence type="ECO:0000313" key="9">
    <source>
        <dbReference type="EMBL" id="MCU7554671.1"/>
    </source>
</evidence>
<comment type="similarity">
    <text evidence="6">Belongs to the methyltransferase superfamily. RsmC family.</text>
</comment>
<dbReference type="GO" id="GO:0032259">
    <property type="term" value="P:methylation"/>
    <property type="evidence" value="ECO:0007669"/>
    <property type="project" value="UniProtKB-KW"/>
</dbReference>
<gene>
    <name evidence="6" type="primary">rsmC</name>
    <name evidence="9" type="ORF">OCL06_08675</name>
</gene>
<keyword evidence="5 6" id="KW-0949">S-adenosyl-L-methionine</keyword>
<evidence type="ECO:0000256" key="4">
    <source>
        <dbReference type="ARBA" id="ARBA00022679"/>
    </source>
</evidence>
<dbReference type="EMBL" id="JAOTJC010000007">
    <property type="protein sequence ID" value="MCU7554671.1"/>
    <property type="molecule type" value="Genomic_DNA"/>
</dbReference>
<feature type="domain" description="Methyltransferase small N-terminal" evidence="8">
    <location>
        <begin position="7"/>
        <end position="180"/>
    </location>
</feature>
<comment type="subcellular location">
    <subcellularLocation>
        <location evidence="6">Cytoplasm</location>
    </subcellularLocation>
</comment>
<comment type="function">
    <text evidence="6">Specifically methylates the guanine in position 1207 of 16S rRNA in the 30S particle.</text>
</comment>
<evidence type="ECO:0000256" key="6">
    <source>
        <dbReference type="HAMAP-Rule" id="MF_01862"/>
    </source>
</evidence>
<dbReference type="HAMAP" id="MF_01862">
    <property type="entry name" value="16SrRNA_methyltr_C"/>
    <property type="match status" value="1"/>
</dbReference>
<sequence length="362" mass="40325">MILSPQSQLLERNLDIFEQGEWLLVNPSDAYFTDALTHRSLTVLHQYFDVFAESVRVIPSVTFDSRDVSTTVNGFECEQQVGQHRHVFTPFTQWHDQFSDVMVSLPKAKAQFQMLLRMAAGAVKPGGRIHVVGENKGGIKSAAKLMQQYGATQKVDSARHCSLLTTEVNEPHLPFEPEAWEDAQDYEANGQRWHVVSMPGVFSHGELDNGTRMLLDKLSTTLRGHVMDFACGAGVVGCYLKTCYPHLQLSMLDVSAMALYCTSRTLQANEQTATLIAANGLNGVETNVDHVVTNPPFHTGIKTDYSVTKRFISDTSRILSRNGSLQLVANRFLPYPGLLAEQFNQVHTVAQDTQFSVYLATR</sequence>
<dbReference type="PROSITE" id="PS00092">
    <property type="entry name" value="N6_MTASE"/>
    <property type="match status" value="1"/>
</dbReference>
<keyword evidence="1 6" id="KW-0963">Cytoplasm</keyword>
<dbReference type="Proteomes" id="UP001209257">
    <property type="component" value="Unassembled WGS sequence"/>
</dbReference>
<dbReference type="PANTHER" id="PTHR47816:SF4">
    <property type="entry name" value="RIBOSOMAL RNA SMALL SUBUNIT METHYLTRANSFERASE C"/>
    <property type="match status" value="1"/>
</dbReference>
<comment type="catalytic activity">
    <reaction evidence="6">
        <text>guanosine(1207) in 16S rRNA + S-adenosyl-L-methionine = N(2)-methylguanosine(1207) in 16S rRNA + S-adenosyl-L-homocysteine + H(+)</text>
        <dbReference type="Rhea" id="RHEA:42736"/>
        <dbReference type="Rhea" id="RHEA-COMP:10213"/>
        <dbReference type="Rhea" id="RHEA-COMP:10214"/>
        <dbReference type="ChEBI" id="CHEBI:15378"/>
        <dbReference type="ChEBI" id="CHEBI:57856"/>
        <dbReference type="ChEBI" id="CHEBI:59789"/>
        <dbReference type="ChEBI" id="CHEBI:74269"/>
        <dbReference type="ChEBI" id="CHEBI:74481"/>
        <dbReference type="EC" id="2.1.1.172"/>
    </reaction>
</comment>
<dbReference type="Pfam" id="PF05175">
    <property type="entry name" value="MTS"/>
    <property type="match status" value="1"/>
</dbReference>
<dbReference type="PANTHER" id="PTHR47816">
    <property type="entry name" value="RIBOSOMAL RNA SMALL SUBUNIT METHYLTRANSFERASE C"/>
    <property type="match status" value="1"/>
</dbReference>
<comment type="caution">
    <text evidence="9">The sequence shown here is derived from an EMBL/GenBank/DDBJ whole genome shotgun (WGS) entry which is preliminary data.</text>
</comment>
<dbReference type="InterPro" id="IPR013675">
    <property type="entry name" value="Mtase_sm_N"/>
</dbReference>
<proteinExistence type="inferred from homology"/>
<comment type="subunit">
    <text evidence="6">Monomer.</text>
</comment>
<evidence type="ECO:0000256" key="1">
    <source>
        <dbReference type="ARBA" id="ARBA00022490"/>
    </source>
</evidence>
<dbReference type="EC" id="2.1.1.172" evidence="6"/>
<evidence type="ECO:0000259" key="7">
    <source>
        <dbReference type="Pfam" id="PF05175"/>
    </source>
</evidence>
<dbReference type="InterPro" id="IPR002052">
    <property type="entry name" value="DNA_methylase_N6_adenine_CS"/>
</dbReference>
<dbReference type="InterPro" id="IPR023543">
    <property type="entry name" value="rRNA_ssu_MeTfrase_C"/>
</dbReference>
<name>A0ABT2VMY4_9ALTE</name>
<dbReference type="InterPro" id="IPR007848">
    <property type="entry name" value="Small_mtfrase_dom"/>
</dbReference>
<dbReference type="RefSeq" id="WP_262993519.1">
    <property type="nucleotide sequence ID" value="NZ_JAOTJC010000007.1"/>
</dbReference>
<evidence type="ECO:0000256" key="5">
    <source>
        <dbReference type="ARBA" id="ARBA00022691"/>
    </source>
</evidence>
<keyword evidence="10" id="KW-1185">Reference proteome</keyword>